<dbReference type="Gene3D" id="3.30.70.100">
    <property type="match status" value="1"/>
</dbReference>
<accession>A0A1H4CCG6</accession>
<dbReference type="Pfam" id="PF00512">
    <property type="entry name" value="HisKA"/>
    <property type="match status" value="1"/>
</dbReference>
<dbReference type="InterPro" id="IPR005467">
    <property type="entry name" value="His_kinase_dom"/>
</dbReference>
<reference evidence="9 10" key="1">
    <citation type="submission" date="2016-10" db="EMBL/GenBank/DDBJ databases">
        <authorList>
            <person name="de Groot N.N."/>
        </authorList>
    </citation>
    <scope>NUCLEOTIDE SEQUENCE [LARGE SCALE GENOMIC DNA]</scope>
    <source>
        <strain evidence="9 10">DSM 15345</strain>
    </source>
</reference>
<evidence type="ECO:0000259" key="8">
    <source>
        <dbReference type="PROSITE" id="PS50925"/>
    </source>
</evidence>
<dbReference type="CDD" id="cd00082">
    <property type="entry name" value="HisKA"/>
    <property type="match status" value="1"/>
</dbReference>
<dbReference type="SMR" id="A0A1H4CCG6"/>
<dbReference type="PRINTS" id="PR00344">
    <property type="entry name" value="BCTRLSENSOR"/>
</dbReference>
<dbReference type="PROSITE" id="PS50109">
    <property type="entry name" value="HIS_KIN"/>
    <property type="match status" value="1"/>
</dbReference>
<dbReference type="CDD" id="cd00075">
    <property type="entry name" value="HATPase"/>
    <property type="match status" value="1"/>
</dbReference>
<evidence type="ECO:0000256" key="4">
    <source>
        <dbReference type="ARBA" id="ARBA00022679"/>
    </source>
</evidence>
<dbReference type="SMART" id="SM00387">
    <property type="entry name" value="HATPase_c"/>
    <property type="match status" value="1"/>
</dbReference>
<feature type="domain" description="Histidine kinase" evidence="7">
    <location>
        <begin position="336"/>
        <end position="551"/>
    </location>
</feature>
<dbReference type="Proteomes" id="UP000198703">
    <property type="component" value="Unassembled WGS sequence"/>
</dbReference>
<dbReference type="SUPFAM" id="SSF55874">
    <property type="entry name" value="ATPase domain of HSP90 chaperone/DNA topoisomerase II/histidine kinase"/>
    <property type="match status" value="1"/>
</dbReference>
<dbReference type="GO" id="GO:0009882">
    <property type="term" value="F:blue light photoreceptor activity"/>
    <property type="evidence" value="ECO:0007669"/>
    <property type="project" value="InterPro"/>
</dbReference>
<dbReference type="InterPro" id="IPR036097">
    <property type="entry name" value="HisK_dim/P_sf"/>
</dbReference>
<sequence>MLRVIPLTLACCLALWALTAWRAYIDNIDSVTETLAQRLTARLELMEAQFEAVDDAIADVARSLIVERAFAGHDLESVASPYLRSLPLIGSGALYSALVGLDGEVIQLDRQGPLRRPALFAQALDLSLNGDPVRWIEGDALLFMHAVRIGGDVEGVVLVSMSLPRLFEAFERVTAQQTVLTPLAEAQAMLHARPNGRASVSPDERSRFVLGDGMIEGLMIAPLEREPGLALVLNKSIPVRPFYDDPVQQFLGAVFLIVLLTGALSVHLAASATTQPLGRLVEELRTKGLQIDQAPPRAAREIDDLRRWFRTAAEDVELSLLRERELNAKQRMFVSMVSHEFRTPLAIIDGSASSLQRRRARMSDETVAARLLTIRSSVARLVRLMEGALLSSSIESGTLRLALGQVDLRGVVATLIEERRAISPDAEFTVEVEALGDLVRVDERLIYSVIDNLLSNAVKYAHDAPRVRVLGWIEGRFACISVADNGVGIPATELPRIGERFFRASTSAGVSGTGIGMSMVAMVAKLHGGVLEVASTVGEGSTFTVRLPIAGPASHDDAGENASDPRALWRLVYRSRATVALDGAALTSLAAHAAAANGKVGVTGCLFQRNGSLAQALEGRRSELERIVALIRRDRRHTGFEIVATGPAKCRAYPDWAMLVAPPTEGADLAEALLADIARRTGSGDAPRTAAA</sequence>
<dbReference type="GO" id="GO:0071949">
    <property type="term" value="F:FAD binding"/>
    <property type="evidence" value="ECO:0007669"/>
    <property type="project" value="InterPro"/>
</dbReference>
<dbReference type="SMART" id="SM00388">
    <property type="entry name" value="HisKA"/>
    <property type="match status" value="1"/>
</dbReference>
<evidence type="ECO:0000313" key="9">
    <source>
        <dbReference type="EMBL" id="SEA58038.1"/>
    </source>
</evidence>
<dbReference type="SUPFAM" id="SSF54975">
    <property type="entry name" value="Acylphosphatase/BLUF domain-like"/>
    <property type="match status" value="1"/>
</dbReference>
<dbReference type="PROSITE" id="PS50925">
    <property type="entry name" value="BLUF"/>
    <property type="match status" value="1"/>
</dbReference>
<dbReference type="EMBL" id="FNQM01000007">
    <property type="protein sequence ID" value="SEA58038.1"/>
    <property type="molecule type" value="Genomic_DNA"/>
</dbReference>
<feature type="domain" description="BLUF" evidence="8">
    <location>
        <begin position="568"/>
        <end position="659"/>
    </location>
</feature>
<proteinExistence type="predicted"/>
<evidence type="ECO:0000256" key="2">
    <source>
        <dbReference type="ARBA" id="ARBA00012438"/>
    </source>
</evidence>
<name>A0A1H4CCG6_9RHOB</name>
<evidence type="ECO:0000313" key="10">
    <source>
        <dbReference type="Proteomes" id="UP000198703"/>
    </source>
</evidence>
<dbReference type="AlphaFoldDB" id="A0A1H4CCG6"/>
<dbReference type="InterPro" id="IPR003594">
    <property type="entry name" value="HATPase_dom"/>
</dbReference>
<keyword evidence="6" id="KW-0902">Two-component regulatory system</keyword>
<dbReference type="Pfam" id="PF02518">
    <property type="entry name" value="HATPase_c"/>
    <property type="match status" value="1"/>
</dbReference>
<evidence type="ECO:0000256" key="5">
    <source>
        <dbReference type="ARBA" id="ARBA00022777"/>
    </source>
</evidence>
<evidence type="ECO:0000259" key="7">
    <source>
        <dbReference type="PROSITE" id="PS50109"/>
    </source>
</evidence>
<dbReference type="InterPro" id="IPR007024">
    <property type="entry name" value="BLUF_domain"/>
</dbReference>
<evidence type="ECO:0000256" key="1">
    <source>
        <dbReference type="ARBA" id="ARBA00000085"/>
    </source>
</evidence>
<dbReference type="STRING" id="89524.SAMN05444370_1073"/>
<keyword evidence="10" id="KW-1185">Reference proteome</keyword>
<dbReference type="InterPro" id="IPR004358">
    <property type="entry name" value="Sig_transdc_His_kin-like_C"/>
</dbReference>
<dbReference type="InterPro" id="IPR036046">
    <property type="entry name" value="Acylphosphatase-like_dom_sf"/>
</dbReference>
<dbReference type="GO" id="GO:0000155">
    <property type="term" value="F:phosphorelay sensor kinase activity"/>
    <property type="evidence" value="ECO:0007669"/>
    <property type="project" value="InterPro"/>
</dbReference>
<dbReference type="Gene3D" id="3.30.565.10">
    <property type="entry name" value="Histidine kinase-like ATPase, C-terminal domain"/>
    <property type="match status" value="1"/>
</dbReference>
<dbReference type="SMART" id="SM01034">
    <property type="entry name" value="BLUF"/>
    <property type="match status" value="1"/>
</dbReference>
<dbReference type="Pfam" id="PF04940">
    <property type="entry name" value="BLUF"/>
    <property type="match status" value="1"/>
</dbReference>
<dbReference type="Gene3D" id="1.10.287.130">
    <property type="match status" value="1"/>
</dbReference>
<keyword evidence="3" id="KW-0597">Phosphoprotein</keyword>
<dbReference type="PANTHER" id="PTHR43711:SF1">
    <property type="entry name" value="HISTIDINE KINASE 1"/>
    <property type="match status" value="1"/>
</dbReference>
<dbReference type="InterPro" id="IPR050736">
    <property type="entry name" value="Sensor_HK_Regulatory"/>
</dbReference>
<evidence type="ECO:0000256" key="6">
    <source>
        <dbReference type="ARBA" id="ARBA00023012"/>
    </source>
</evidence>
<organism evidence="9 10">
    <name type="scientific">Rubrimonas cliftonensis</name>
    <dbReference type="NCBI Taxonomy" id="89524"/>
    <lineage>
        <taxon>Bacteria</taxon>
        <taxon>Pseudomonadati</taxon>
        <taxon>Pseudomonadota</taxon>
        <taxon>Alphaproteobacteria</taxon>
        <taxon>Rhodobacterales</taxon>
        <taxon>Paracoccaceae</taxon>
        <taxon>Rubrimonas</taxon>
    </lineage>
</organism>
<dbReference type="EC" id="2.7.13.3" evidence="2"/>
<keyword evidence="4" id="KW-0808">Transferase</keyword>
<keyword evidence="5 9" id="KW-0418">Kinase</keyword>
<dbReference type="InterPro" id="IPR003661">
    <property type="entry name" value="HisK_dim/P_dom"/>
</dbReference>
<dbReference type="InterPro" id="IPR036890">
    <property type="entry name" value="HATPase_C_sf"/>
</dbReference>
<comment type="catalytic activity">
    <reaction evidence="1">
        <text>ATP + protein L-histidine = ADP + protein N-phospho-L-histidine.</text>
        <dbReference type="EC" id="2.7.13.3"/>
    </reaction>
</comment>
<evidence type="ECO:0000256" key="3">
    <source>
        <dbReference type="ARBA" id="ARBA00022553"/>
    </source>
</evidence>
<dbReference type="SUPFAM" id="SSF47384">
    <property type="entry name" value="Homodimeric domain of signal transducing histidine kinase"/>
    <property type="match status" value="1"/>
</dbReference>
<gene>
    <name evidence="9" type="ORF">SAMN05444370_1073</name>
</gene>
<dbReference type="PANTHER" id="PTHR43711">
    <property type="entry name" value="TWO-COMPONENT HISTIDINE KINASE"/>
    <property type="match status" value="1"/>
</dbReference>
<protein>
    <recommendedName>
        <fullName evidence="2">histidine kinase</fullName>
        <ecNumber evidence="2">2.7.13.3</ecNumber>
    </recommendedName>
</protein>